<feature type="region of interest" description="Disordered" evidence="1">
    <location>
        <begin position="66"/>
        <end position="195"/>
    </location>
</feature>
<feature type="region of interest" description="Disordered" evidence="1">
    <location>
        <begin position="307"/>
        <end position="326"/>
    </location>
</feature>
<feature type="domain" description="Vps72/YL1 N-terminal" evidence="2">
    <location>
        <begin position="43"/>
        <end position="286"/>
    </location>
</feature>
<evidence type="ECO:0000313" key="3">
    <source>
        <dbReference type="EMBL" id="KAH0538129.1"/>
    </source>
</evidence>
<feature type="compositionally biased region" description="Acidic residues" evidence="1">
    <location>
        <begin position="11"/>
        <end position="27"/>
    </location>
</feature>
<feature type="compositionally biased region" description="Acidic residues" evidence="1">
    <location>
        <begin position="66"/>
        <end position="101"/>
    </location>
</feature>
<feature type="compositionally biased region" description="Low complexity" evidence="1">
    <location>
        <begin position="151"/>
        <end position="163"/>
    </location>
</feature>
<dbReference type="EMBL" id="JAGHQL010000121">
    <property type="protein sequence ID" value="KAH0538129.1"/>
    <property type="molecule type" value="Genomic_DNA"/>
</dbReference>
<organism evidence="3 4">
    <name type="scientific">Glutinoglossum americanum</name>
    <dbReference type="NCBI Taxonomy" id="1670608"/>
    <lineage>
        <taxon>Eukaryota</taxon>
        <taxon>Fungi</taxon>
        <taxon>Dikarya</taxon>
        <taxon>Ascomycota</taxon>
        <taxon>Pezizomycotina</taxon>
        <taxon>Geoglossomycetes</taxon>
        <taxon>Geoglossales</taxon>
        <taxon>Geoglossaceae</taxon>
        <taxon>Glutinoglossum</taxon>
    </lineage>
</organism>
<name>A0A9P8I0N0_9PEZI</name>
<accession>A0A9P8I0N0</accession>
<dbReference type="PANTHER" id="PTHR13275">
    <property type="entry name" value="YL-1 PROTEIN TRANSCRIPTION FACTOR-LIKE 1"/>
    <property type="match status" value="1"/>
</dbReference>
<feature type="region of interest" description="Disordered" evidence="1">
    <location>
        <begin position="349"/>
        <end position="383"/>
    </location>
</feature>
<comment type="caution">
    <text evidence="3">The sequence shown here is derived from an EMBL/GenBank/DDBJ whole genome shotgun (WGS) entry which is preliminary data.</text>
</comment>
<proteinExistence type="predicted"/>
<protein>
    <recommendedName>
        <fullName evidence="2">Vps72/YL1 N-terminal domain-containing protein</fullName>
    </recommendedName>
</protein>
<feature type="region of interest" description="Disordered" evidence="1">
    <location>
        <begin position="217"/>
        <end position="261"/>
    </location>
</feature>
<dbReference type="PANTHER" id="PTHR13275:SF4">
    <property type="entry name" value="VACUOLAR PROTEIN SORTING-ASSOCIATED PROTEIN 72 HOMOLOG"/>
    <property type="match status" value="1"/>
</dbReference>
<keyword evidence="4" id="KW-1185">Reference proteome</keyword>
<gene>
    <name evidence="3" type="ORF">FGG08_005237</name>
</gene>
<evidence type="ECO:0000256" key="1">
    <source>
        <dbReference type="SAM" id="MobiDB-lite"/>
    </source>
</evidence>
<dbReference type="Pfam" id="PF05764">
    <property type="entry name" value="YL1"/>
    <property type="match status" value="1"/>
</dbReference>
<dbReference type="InterPro" id="IPR046757">
    <property type="entry name" value="YL1_N"/>
</dbReference>
<feature type="compositionally biased region" description="Polar residues" evidence="1">
    <location>
        <begin position="183"/>
        <end position="192"/>
    </location>
</feature>
<feature type="compositionally biased region" description="Basic and acidic residues" evidence="1">
    <location>
        <begin position="307"/>
        <end position="320"/>
    </location>
</feature>
<evidence type="ECO:0000259" key="2">
    <source>
        <dbReference type="Pfam" id="PF05764"/>
    </source>
</evidence>
<dbReference type="OrthoDB" id="3942062at2759"/>
<reference evidence="3" key="1">
    <citation type="submission" date="2021-03" db="EMBL/GenBank/DDBJ databases">
        <title>Comparative genomics and phylogenomic investigation of the class Geoglossomycetes provide insights into ecological specialization and systematics.</title>
        <authorList>
            <person name="Melie T."/>
            <person name="Pirro S."/>
            <person name="Miller A.N."/>
            <person name="Quandt A."/>
        </authorList>
    </citation>
    <scope>NUCLEOTIDE SEQUENCE</scope>
    <source>
        <strain evidence="3">GBOQ0MN5Z8</strain>
    </source>
</reference>
<evidence type="ECO:0000313" key="4">
    <source>
        <dbReference type="Proteomes" id="UP000698800"/>
    </source>
</evidence>
<feature type="compositionally biased region" description="Basic and acidic residues" evidence="1">
    <location>
        <begin position="232"/>
        <end position="261"/>
    </location>
</feature>
<sequence length="463" mass="51276">MKSVESGAIDPEQDQGEDATSSSDDDTSETHDAPAIESLIAGREKRSTAGNRLSALIDREADDDLELLFAEDEDDVEFEGQDAEDQSDIQFESSDEDDEDQGPAGGRGEDEFEGEEELQKQAKAERLNKKRKAQQSFFKTPALRKKVKIDPTTATAAPTTLTPRPKKKSERISWIPTPAEGPTRSSSRTLSVRNKEVVHERLVESEKRRLRTLALMEAASKKKDKTKPKAMTQEDRLAEAERTEKLNSKSLNRWEETEKKRADEQKARLAALHNRRLEGPVITWWSGITEWVNGKISHVGRRIKAEETANEDGGKKKADADSNTTQPVGAALVIPKSQEIEGLRDPGIATSAIAQPPDPSSAATSLPQGVGDSKPDGPAGFLDGIHYYASLSENMQAENPSQDSRTQPEAQSPMPKHIMEYSTRNLVILENFDPVAVRDREVQRRILFKRRTLKGQSKSGTAK</sequence>
<feature type="compositionally biased region" description="Basic and acidic residues" evidence="1">
    <location>
        <begin position="117"/>
        <end position="127"/>
    </location>
</feature>
<dbReference type="Proteomes" id="UP000698800">
    <property type="component" value="Unassembled WGS sequence"/>
</dbReference>
<dbReference type="AlphaFoldDB" id="A0A9P8I0N0"/>
<feature type="region of interest" description="Disordered" evidence="1">
    <location>
        <begin position="1"/>
        <end position="49"/>
    </location>
</feature>
<dbReference type="GO" id="GO:0005634">
    <property type="term" value="C:nucleus"/>
    <property type="evidence" value="ECO:0007669"/>
    <property type="project" value="TreeGrafter"/>
</dbReference>